<dbReference type="KEGG" id="caqu:CAQU_02010"/>
<gene>
    <name evidence="1" type="ORF">CAQU_02010</name>
</gene>
<name>A0A1L7CDX8_9CORY</name>
<dbReference type="STRING" id="1431546.CAQU_02010"/>
<sequence>MSPSINPTLWVVPFVPGGIGTWGEDQLPGPTRAALTQLSAGRGDAADVAADPALREAGLALYHYGPHGRLEPVVGNQALLDADTFATFVIRDPDTTNAQPPTHTWPITLPTTPHPAGEEQHLHYSDCGCTTCAPAPGRHPAECTCPACEQARVCGWHPVGYACGACEDWYHGLTWV</sequence>
<evidence type="ECO:0000313" key="2">
    <source>
        <dbReference type="Proteomes" id="UP000185478"/>
    </source>
</evidence>
<dbReference type="AlphaFoldDB" id="A0A1L7CDX8"/>
<dbReference type="Proteomes" id="UP000185478">
    <property type="component" value="Chromosome"/>
</dbReference>
<keyword evidence="2" id="KW-1185">Reference proteome</keyword>
<organism evidence="1 2">
    <name type="scientific">Corynebacterium aquilae DSM 44791</name>
    <dbReference type="NCBI Taxonomy" id="1431546"/>
    <lineage>
        <taxon>Bacteria</taxon>
        <taxon>Bacillati</taxon>
        <taxon>Actinomycetota</taxon>
        <taxon>Actinomycetes</taxon>
        <taxon>Mycobacteriales</taxon>
        <taxon>Corynebacteriaceae</taxon>
        <taxon>Corynebacterium</taxon>
    </lineage>
</organism>
<proteinExistence type="predicted"/>
<accession>A0A1L7CDX8</accession>
<dbReference type="EMBL" id="CP009245">
    <property type="protein sequence ID" value="APT84046.1"/>
    <property type="molecule type" value="Genomic_DNA"/>
</dbReference>
<evidence type="ECO:0000313" key="1">
    <source>
        <dbReference type="EMBL" id="APT84046.1"/>
    </source>
</evidence>
<protein>
    <submittedName>
        <fullName evidence="1">Uncharacterized protein</fullName>
    </submittedName>
</protein>
<reference evidence="1 2" key="1">
    <citation type="submission" date="2014-08" db="EMBL/GenBank/DDBJ databases">
        <title>Complete genome sequence of Corynebacterium aquilae S-613T(T) (=DSM 44791(T)), isolated from the choana of a healthy golden eagle.</title>
        <authorList>
            <person name="Ruckert C."/>
            <person name="Albersmeier A."/>
            <person name="Winkler A."/>
            <person name="Kalinowski J."/>
        </authorList>
    </citation>
    <scope>NUCLEOTIDE SEQUENCE [LARGE SCALE GENOMIC DNA]</scope>
    <source>
        <strain evidence="1 2">S-613</strain>
    </source>
</reference>